<name>A0A2K8SQG6_9NOSO</name>
<organism evidence="1 2">
    <name type="scientific">Nostoc flagelliforme CCNUN1</name>
    <dbReference type="NCBI Taxonomy" id="2038116"/>
    <lineage>
        <taxon>Bacteria</taxon>
        <taxon>Bacillati</taxon>
        <taxon>Cyanobacteriota</taxon>
        <taxon>Cyanophyceae</taxon>
        <taxon>Nostocales</taxon>
        <taxon>Nostocaceae</taxon>
        <taxon>Nostoc</taxon>
    </lineage>
</organism>
<protein>
    <submittedName>
        <fullName evidence="1">Uncharacterized protein</fullName>
    </submittedName>
</protein>
<dbReference type="Proteomes" id="UP000232003">
    <property type="component" value="Chromosome"/>
</dbReference>
<accession>A0A2K8SQG6</accession>
<evidence type="ECO:0000313" key="1">
    <source>
        <dbReference type="EMBL" id="AUB37648.1"/>
    </source>
</evidence>
<dbReference type="AlphaFoldDB" id="A0A2K8SQG6"/>
<reference evidence="1 2" key="1">
    <citation type="submission" date="2017-11" db="EMBL/GenBank/DDBJ databases">
        <title>Complete genome of a free-living desiccation-tolerant cyanobacterium and its photosynthetic adaptation to extreme terrestrial habitat.</title>
        <authorList>
            <person name="Shang J."/>
        </authorList>
    </citation>
    <scope>NUCLEOTIDE SEQUENCE [LARGE SCALE GENOMIC DNA]</scope>
    <source>
        <strain evidence="1 2">CCNUN1</strain>
    </source>
</reference>
<keyword evidence="2" id="KW-1185">Reference proteome</keyword>
<evidence type="ECO:0000313" key="2">
    <source>
        <dbReference type="Proteomes" id="UP000232003"/>
    </source>
</evidence>
<dbReference type="EMBL" id="CP024785">
    <property type="protein sequence ID" value="AUB37648.1"/>
    <property type="molecule type" value="Genomic_DNA"/>
</dbReference>
<gene>
    <name evidence="1" type="ORF">COO91_03594</name>
</gene>
<proteinExistence type="predicted"/>
<sequence>MLPFHTPQSPTTPYALLMYHCLALGVVEHWEDLEGLGKLREA</sequence>
<dbReference type="KEGG" id="nfl:COO91_03594"/>